<gene>
    <name evidence="2" type="ORF">FC82_GL001387</name>
</gene>
<keyword evidence="1" id="KW-0472">Membrane</keyword>
<evidence type="ECO:0000313" key="2">
    <source>
        <dbReference type="EMBL" id="KRM73391.1"/>
    </source>
</evidence>
<evidence type="ECO:0008006" key="4">
    <source>
        <dbReference type="Google" id="ProtNLM"/>
    </source>
</evidence>
<organism evidence="2 3">
    <name type="scientific">Secundilactobacillus collinoides DSM 20515 = JCM 1123</name>
    <dbReference type="NCBI Taxonomy" id="1423733"/>
    <lineage>
        <taxon>Bacteria</taxon>
        <taxon>Bacillati</taxon>
        <taxon>Bacillota</taxon>
        <taxon>Bacilli</taxon>
        <taxon>Lactobacillales</taxon>
        <taxon>Lactobacillaceae</taxon>
        <taxon>Secundilactobacillus</taxon>
    </lineage>
</organism>
<protein>
    <recommendedName>
        <fullName evidence="4">Branched-chain amino acid transport</fullName>
    </recommendedName>
</protein>
<name>A0A0R2B2B5_SECCO</name>
<proteinExistence type="predicted"/>
<dbReference type="AlphaFoldDB" id="A0A0R2B2B5"/>
<evidence type="ECO:0000256" key="1">
    <source>
        <dbReference type="SAM" id="Phobius"/>
    </source>
</evidence>
<feature type="transmembrane region" description="Helical" evidence="1">
    <location>
        <begin position="80"/>
        <end position="104"/>
    </location>
</feature>
<evidence type="ECO:0000313" key="3">
    <source>
        <dbReference type="Proteomes" id="UP000051845"/>
    </source>
</evidence>
<keyword evidence="1" id="KW-1133">Transmembrane helix</keyword>
<dbReference type="STRING" id="33960.TY91_05290"/>
<dbReference type="Proteomes" id="UP000051845">
    <property type="component" value="Unassembled WGS sequence"/>
</dbReference>
<comment type="caution">
    <text evidence="2">The sequence shown here is derived from an EMBL/GenBank/DDBJ whole genome shotgun (WGS) entry which is preliminary data.</text>
</comment>
<reference evidence="2 3" key="1">
    <citation type="journal article" date="2015" name="Genome Announc.">
        <title>Expanding the biotechnology potential of lactobacilli through comparative genomics of 213 strains and associated genera.</title>
        <authorList>
            <person name="Sun Z."/>
            <person name="Harris H.M."/>
            <person name="McCann A."/>
            <person name="Guo C."/>
            <person name="Argimon S."/>
            <person name="Zhang W."/>
            <person name="Yang X."/>
            <person name="Jeffery I.B."/>
            <person name="Cooney J.C."/>
            <person name="Kagawa T.F."/>
            <person name="Liu W."/>
            <person name="Song Y."/>
            <person name="Salvetti E."/>
            <person name="Wrobel A."/>
            <person name="Rasinkangas P."/>
            <person name="Parkhill J."/>
            <person name="Rea M.C."/>
            <person name="O'Sullivan O."/>
            <person name="Ritari J."/>
            <person name="Douillard F.P."/>
            <person name="Paul Ross R."/>
            <person name="Yang R."/>
            <person name="Briner A.E."/>
            <person name="Felis G.E."/>
            <person name="de Vos W.M."/>
            <person name="Barrangou R."/>
            <person name="Klaenhammer T.R."/>
            <person name="Caufield P.W."/>
            <person name="Cui Y."/>
            <person name="Zhang H."/>
            <person name="O'Toole P.W."/>
        </authorList>
    </citation>
    <scope>NUCLEOTIDE SEQUENCE [LARGE SCALE GENOMIC DNA]</scope>
    <source>
        <strain evidence="2 3">DSM 20515</strain>
    </source>
</reference>
<keyword evidence="1" id="KW-0812">Transmembrane</keyword>
<feature type="transmembrane region" description="Helical" evidence="1">
    <location>
        <begin position="6"/>
        <end position="29"/>
    </location>
</feature>
<dbReference type="EMBL" id="AYYR01000127">
    <property type="protein sequence ID" value="KRM73391.1"/>
    <property type="molecule type" value="Genomic_DNA"/>
</dbReference>
<feature type="transmembrane region" description="Helical" evidence="1">
    <location>
        <begin position="41"/>
        <end position="60"/>
    </location>
</feature>
<sequence>MSLDKYVLLVILFSGLVTWLSRITPFVLLKKFTLPKIVVNFLSFVPISIMTALWVESLLVQHLGSLPSLNVENILASVPTVISAVISKNLMIIVIVGVVSLGVIKFVM</sequence>
<accession>A0A0R2B2B5</accession>
<dbReference type="PATRIC" id="fig|1423733.4.peg.1456"/>
<dbReference type="InterPro" id="IPR008407">
    <property type="entry name" value="Brnchd-chn_aa_trnsp_AzlD"/>
</dbReference>
<dbReference type="RefSeq" id="WP_054762079.1">
    <property type="nucleotide sequence ID" value="NZ_AYYR01000127.1"/>
</dbReference>
<dbReference type="Pfam" id="PF05437">
    <property type="entry name" value="AzlD"/>
    <property type="match status" value="1"/>
</dbReference>